<reference evidence="17" key="3">
    <citation type="journal article" date="2020" name="Plant Biotechnol. J.">
        <title>The pomegranate (Punica granatum L.) draft genome dissects genetic divergence between soft- and hard-seeded cultivars.</title>
        <authorList>
            <person name="Luo X."/>
            <person name="Li H."/>
            <person name="Wu Z."/>
            <person name="Yao W."/>
            <person name="Zhao P."/>
            <person name="Cao D."/>
            <person name="Yu H."/>
            <person name="Li K."/>
            <person name="Poudel K."/>
            <person name="Zhao D."/>
            <person name="Zhang F."/>
            <person name="Xia X."/>
            <person name="Chen L."/>
            <person name="Wang Q."/>
            <person name="Jing D."/>
            <person name="Cao S."/>
        </authorList>
    </citation>
    <scope>NUCLEOTIDE SEQUENCE [LARGE SCALE GENOMIC DNA]</scope>
</reference>
<dbReference type="PANTHER" id="PTHR13483:SF3">
    <property type="entry name" value="BOX C_D SNORNA PROTEIN 1"/>
    <property type="match status" value="1"/>
</dbReference>
<comment type="function">
    <text evidence="8">Required for box C/D snoRNAs accumulation involved in snoRNA processing, snoRNA transport to the nucleolus and ribosome biogenesis.</text>
</comment>
<dbReference type="GO" id="GO:0000463">
    <property type="term" value="P:maturation of LSU-rRNA from tricistronic rRNA transcript (SSU-rRNA, 5.8S rRNA, LSU-rRNA)"/>
    <property type="evidence" value="ECO:0007669"/>
    <property type="project" value="TreeGrafter"/>
</dbReference>
<dbReference type="OrthoDB" id="272357at2759"/>
<dbReference type="FunFam" id="3.30.60.190:FF:000001">
    <property type="entry name" value="box C/D snoRNA protein 1"/>
    <property type="match status" value="1"/>
</dbReference>
<evidence type="ECO:0000256" key="5">
    <source>
        <dbReference type="ARBA" id="ARBA00022771"/>
    </source>
</evidence>
<evidence type="ECO:0000256" key="1">
    <source>
        <dbReference type="ARBA" id="ARBA00022499"/>
    </source>
</evidence>
<dbReference type="GO" id="GO:0008270">
    <property type="term" value="F:zinc ion binding"/>
    <property type="evidence" value="ECO:0007669"/>
    <property type="project" value="UniProtKB-UniRule"/>
</dbReference>
<evidence type="ECO:0000256" key="10">
    <source>
        <dbReference type="ARBA" id="ARBA00061949"/>
    </source>
</evidence>
<dbReference type="Proteomes" id="UP000197138">
    <property type="component" value="Unassembled WGS sequence"/>
</dbReference>
<evidence type="ECO:0000256" key="7">
    <source>
        <dbReference type="ARBA" id="ARBA00022843"/>
    </source>
</evidence>
<evidence type="ECO:0000313" key="16">
    <source>
        <dbReference type="Proteomes" id="UP000197138"/>
    </source>
</evidence>
<evidence type="ECO:0000313" key="17">
    <source>
        <dbReference type="Proteomes" id="UP000515151"/>
    </source>
</evidence>
<dbReference type="InterPro" id="IPR051639">
    <property type="entry name" value="BCD1"/>
</dbReference>
<dbReference type="InterPro" id="IPR057721">
    <property type="entry name" value="BCD1_alpha/beta"/>
</dbReference>
<dbReference type="Pfam" id="PF04438">
    <property type="entry name" value="zf-HIT"/>
    <property type="match status" value="1"/>
</dbReference>
<sequence>MMEHQHPPQPGGGKGREAAAVCEECRQKPSKYKCPGCSIRTCSLPCVNSHKQRTSCSGKRDRSQFLPLSGFNDSVLRSDYNMLEEVKRVTESAQRTRAKLCPFSPYRLPIFLRRLRSAASSRRTKVLFLPSGLSKRERNQSRYNPRRKLISWTIEWRFHSTDVALYDHGVSEDANLRSIIEKHLQPGPWNHQLIKFCHVQLDHLKFFICKHHKGPKSPFRELDVEAPIRQQLANLVILEYPVIHVFLPTHTCDFEIHRDAHPITQKKDVKDVHSSEHLPAKGVCFLEEEFEEDGHLEYGIEDLAKHQRGSAMEKLCHKKMASSGPLPGRVSSSNGIPQPVIREYVTQEKMEFDFDQGLIDTYSDLIAQTNPDDFLDLDGECSGKGEISLASDEVEEGEILE</sequence>
<dbReference type="GO" id="GO:0070761">
    <property type="term" value="C:pre-snoRNP complex"/>
    <property type="evidence" value="ECO:0007669"/>
    <property type="project" value="TreeGrafter"/>
</dbReference>
<dbReference type="GO" id="GO:0005634">
    <property type="term" value="C:nucleus"/>
    <property type="evidence" value="ECO:0007669"/>
    <property type="project" value="TreeGrafter"/>
</dbReference>
<evidence type="ECO:0000256" key="12">
    <source>
        <dbReference type="ARBA" id="ARBA00077531"/>
    </source>
</evidence>
<keyword evidence="1" id="KW-1017">Isopeptide bond</keyword>
<evidence type="ECO:0000256" key="6">
    <source>
        <dbReference type="ARBA" id="ARBA00022833"/>
    </source>
</evidence>
<evidence type="ECO:0000256" key="2">
    <source>
        <dbReference type="ARBA" id="ARBA00022517"/>
    </source>
</evidence>
<feature type="domain" description="HIT-type" evidence="14">
    <location>
        <begin position="22"/>
        <end position="56"/>
    </location>
</feature>
<dbReference type="GeneID" id="116191945"/>
<dbReference type="EMBL" id="MTKT01002495">
    <property type="protein sequence ID" value="OWM78353.1"/>
    <property type="molecule type" value="Genomic_DNA"/>
</dbReference>
<dbReference type="RefSeq" id="XP_031376173.1">
    <property type="nucleotide sequence ID" value="XM_031520313.1"/>
</dbReference>
<name>A0A218X0A7_PUNGR</name>
<dbReference type="Pfam" id="PF25790">
    <property type="entry name" value="BCD1"/>
    <property type="match status" value="1"/>
</dbReference>
<evidence type="ECO:0000256" key="13">
    <source>
        <dbReference type="PROSITE-ProRule" id="PRU00453"/>
    </source>
</evidence>
<comment type="subunit">
    <text evidence="10">Interacts with FBL, SNU13, NOP58, NUFIP1, RUVBL1, RUVBL2 and TAF9. Interacts (via HIT-type zinc finger) with the RUVBL1/RUVBL2 complex in the presence of ADP.</text>
</comment>
<evidence type="ECO:0000256" key="11">
    <source>
        <dbReference type="ARBA" id="ARBA00068630"/>
    </source>
</evidence>
<reference evidence="15" key="2">
    <citation type="submission" date="2017-06" db="EMBL/GenBank/DDBJ databases">
        <title>The pomegranate genome and the genomics of punicalagin biosynthesis.</title>
        <authorList>
            <person name="Xu C."/>
        </authorList>
    </citation>
    <scope>NUCLEOTIDE SEQUENCE [LARGE SCALE GENOMIC DNA]</scope>
    <source>
        <tissue evidence="15">Fresh leaf</tissue>
    </source>
</reference>
<dbReference type="GO" id="GO:0048254">
    <property type="term" value="P:snoRNA localization"/>
    <property type="evidence" value="ECO:0007669"/>
    <property type="project" value="TreeGrafter"/>
</dbReference>
<dbReference type="PANTHER" id="PTHR13483">
    <property type="entry name" value="BOX C_D SNORNA PROTEIN 1-RELATED"/>
    <property type="match status" value="1"/>
</dbReference>
<dbReference type="PROSITE" id="PS51083">
    <property type="entry name" value="ZF_HIT"/>
    <property type="match status" value="1"/>
</dbReference>
<keyword evidence="5 13" id="KW-0863">Zinc-finger</keyword>
<keyword evidence="3" id="KW-0597">Phosphoprotein</keyword>
<dbReference type="InterPro" id="IPR007529">
    <property type="entry name" value="Znf_HIT"/>
</dbReference>
<reference evidence="18" key="4">
    <citation type="submission" date="2025-04" db="UniProtKB">
        <authorList>
            <consortium name="RefSeq"/>
        </authorList>
    </citation>
    <scope>IDENTIFICATION</scope>
    <source>
        <tissue evidence="18">Leaf</tissue>
    </source>
</reference>
<reference evidence="16" key="1">
    <citation type="journal article" date="2017" name="Plant J.">
        <title>The pomegranate (Punica granatum L.) genome and the genomics of punicalagin biosynthesis.</title>
        <authorList>
            <person name="Qin G."/>
            <person name="Xu C."/>
            <person name="Ming R."/>
            <person name="Tang H."/>
            <person name="Guyot R."/>
            <person name="Kramer E.M."/>
            <person name="Hu Y."/>
            <person name="Yi X."/>
            <person name="Qi Y."/>
            <person name="Xu X."/>
            <person name="Gao Z."/>
            <person name="Pan H."/>
            <person name="Jian J."/>
            <person name="Tian Y."/>
            <person name="Yue Z."/>
            <person name="Xu Y."/>
        </authorList>
    </citation>
    <scope>NUCLEOTIDE SEQUENCE [LARGE SCALE GENOMIC DNA]</scope>
    <source>
        <strain evidence="16">cv. Dabenzi</strain>
    </source>
</reference>
<proteinExistence type="inferred from homology"/>
<evidence type="ECO:0000256" key="8">
    <source>
        <dbReference type="ARBA" id="ARBA00049598"/>
    </source>
</evidence>
<evidence type="ECO:0000256" key="9">
    <source>
        <dbReference type="ARBA" id="ARBA00049654"/>
    </source>
</evidence>
<dbReference type="GO" id="GO:0000492">
    <property type="term" value="P:box C/D snoRNP assembly"/>
    <property type="evidence" value="ECO:0007669"/>
    <property type="project" value="TreeGrafter"/>
</dbReference>
<dbReference type="CDD" id="cd23023">
    <property type="entry name" value="zf-HIT_BCD1"/>
    <property type="match status" value="1"/>
</dbReference>
<keyword evidence="4" id="KW-0479">Metal-binding</keyword>
<dbReference type="SUPFAM" id="SSF144232">
    <property type="entry name" value="HIT/MYND zinc finger-like"/>
    <property type="match status" value="1"/>
</dbReference>
<evidence type="ECO:0000256" key="4">
    <source>
        <dbReference type="ARBA" id="ARBA00022723"/>
    </source>
</evidence>
<dbReference type="AlphaFoldDB" id="A0A218X0A7"/>
<evidence type="ECO:0000313" key="15">
    <source>
        <dbReference type="EMBL" id="OWM78353.1"/>
    </source>
</evidence>
<evidence type="ECO:0000313" key="18">
    <source>
        <dbReference type="RefSeq" id="XP_031376173.1"/>
    </source>
</evidence>
<organism evidence="15 16">
    <name type="scientific">Punica granatum</name>
    <name type="common">Pomegranate</name>
    <dbReference type="NCBI Taxonomy" id="22663"/>
    <lineage>
        <taxon>Eukaryota</taxon>
        <taxon>Viridiplantae</taxon>
        <taxon>Streptophyta</taxon>
        <taxon>Embryophyta</taxon>
        <taxon>Tracheophyta</taxon>
        <taxon>Spermatophyta</taxon>
        <taxon>Magnoliopsida</taxon>
        <taxon>eudicotyledons</taxon>
        <taxon>Gunneridae</taxon>
        <taxon>Pentapetalae</taxon>
        <taxon>rosids</taxon>
        <taxon>malvids</taxon>
        <taxon>Myrtales</taxon>
        <taxon>Lythraceae</taxon>
        <taxon>Punica</taxon>
    </lineage>
</organism>
<dbReference type="Proteomes" id="UP000515151">
    <property type="component" value="Chromosome 1"/>
</dbReference>
<keyword evidence="7" id="KW-0832">Ubl conjugation</keyword>
<evidence type="ECO:0000259" key="14">
    <source>
        <dbReference type="PROSITE" id="PS51083"/>
    </source>
</evidence>
<keyword evidence="17" id="KW-1185">Reference proteome</keyword>
<gene>
    <name evidence="18" type="primary">LOC116191945</name>
    <name evidence="15" type="ORF">CDL15_Pgr016077</name>
</gene>
<accession>A0A218X0A7</accession>
<protein>
    <recommendedName>
        <fullName evidence="11">Box C/D snoRNA protein 1</fullName>
    </recommendedName>
    <alternativeName>
        <fullName evidence="12">Zinc finger HIT domain-containing protein 6</fullName>
    </alternativeName>
</protein>
<keyword evidence="6" id="KW-0862">Zinc</keyword>
<evidence type="ECO:0000256" key="3">
    <source>
        <dbReference type="ARBA" id="ARBA00022553"/>
    </source>
</evidence>
<dbReference type="Gene3D" id="3.30.60.190">
    <property type="match status" value="1"/>
</dbReference>
<comment type="similarity">
    <text evidence="9">Belongs to the BCD1 family.</text>
</comment>
<keyword evidence="2" id="KW-0690">Ribosome biogenesis</keyword>